<dbReference type="GeneID" id="89619677"/>
<evidence type="ECO:0000256" key="1">
    <source>
        <dbReference type="SAM" id="SignalP"/>
    </source>
</evidence>
<dbReference type="AlphaFoldDB" id="A0A412PFK2"/>
<reference evidence="2 3" key="1">
    <citation type="submission" date="2018-08" db="EMBL/GenBank/DDBJ databases">
        <title>A genome reference for cultivated species of the human gut microbiota.</title>
        <authorList>
            <person name="Zou Y."/>
            <person name="Xue W."/>
            <person name="Luo G."/>
        </authorList>
    </citation>
    <scope>NUCLEOTIDE SEQUENCE [LARGE SCALE GENOMIC DNA]</scope>
    <source>
        <strain evidence="2 3">AF18-46</strain>
    </source>
</reference>
<evidence type="ECO:0000313" key="2">
    <source>
        <dbReference type="EMBL" id="RGT56409.1"/>
    </source>
</evidence>
<accession>A0A412PFK2</accession>
<dbReference type="PROSITE" id="PS51257">
    <property type="entry name" value="PROKAR_LIPOPROTEIN"/>
    <property type="match status" value="1"/>
</dbReference>
<dbReference type="Proteomes" id="UP000284731">
    <property type="component" value="Unassembled WGS sequence"/>
</dbReference>
<feature type="chain" id="PRO_5019115465" description="Lipoprotein" evidence="1">
    <location>
        <begin position="24"/>
        <end position="148"/>
    </location>
</feature>
<proteinExistence type="predicted"/>
<evidence type="ECO:0008006" key="4">
    <source>
        <dbReference type="Google" id="ProtNLM"/>
    </source>
</evidence>
<sequence length="148" mass="16206">MKKTLGTFVLAGLLFLAGCGANALSTKSISEKLTKEPTKVSVIYVDPESGIQRETITDHKDVVNAIADELKTLSTKVVKDKVSFNQKDTAFGVEVADKEGTYNVTLYSNGYMRVQKLGEDVVVYSVTDEQIEKLNTIWSDFMASNSGK</sequence>
<comment type="caution">
    <text evidence="2">The sequence shown here is derived from an EMBL/GenBank/DDBJ whole genome shotgun (WGS) entry which is preliminary data.</text>
</comment>
<feature type="signal peptide" evidence="1">
    <location>
        <begin position="1"/>
        <end position="23"/>
    </location>
</feature>
<organism evidence="2 3">
    <name type="scientific">Solobacterium moorei</name>
    <dbReference type="NCBI Taxonomy" id="102148"/>
    <lineage>
        <taxon>Bacteria</taxon>
        <taxon>Bacillati</taxon>
        <taxon>Bacillota</taxon>
        <taxon>Erysipelotrichia</taxon>
        <taxon>Erysipelotrichales</taxon>
        <taxon>Erysipelotrichaceae</taxon>
        <taxon>Solobacterium</taxon>
    </lineage>
</organism>
<dbReference type="EMBL" id="QRWX01000002">
    <property type="protein sequence ID" value="RGT56409.1"/>
    <property type="molecule type" value="Genomic_DNA"/>
</dbReference>
<protein>
    <recommendedName>
        <fullName evidence="4">Lipoprotein</fullName>
    </recommendedName>
</protein>
<dbReference type="RefSeq" id="WP_028078174.1">
    <property type="nucleotide sequence ID" value="NZ_AP028934.1"/>
</dbReference>
<evidence type="ECO:0000313" key="3">
    <source>
        <dbReference type="Proteomes" id="UP000284731"/>
    </source>
</evidence>
<gene>
    <name evidence="2" type="ORF">DWX20_06265</name>
</gene>
<name>A0A412PFK2_9FIRM</name>
<keyword evidence="1" id="KW-0732">Signal</keyword>